<sequence>MSLAAVEPDEQAIMSISYAVATVQSMKPMASMLDPPSGVIGFKKGVLDNTSRISITWLAWRSDGQYSVETSDPSLIQKYDLNWYTDFYAYATGIDCRGMSSSEFTGAGGVVYTVAIDRGSLLRSSSGAPRYLGPTSGYCGYYFVDWNQTGSHADPSMKLVSYQPRGVVSQTGTAYSYSIDFQQDMQMFNNNGNEQYTFSAQYSTNFSLDRFQLHGLQDSTGVDYSVDYKDYYDHWSDPDFNTSTWWEPGVYEEVNREGWKHWIVREYLPADNVPINGLSVFSSSVGKPTFKSKFEAAFRAFKSNAWRCTSDDDTVSNKDMITLTQESDSYATQDSLPVIVLDMLQNVPMFKRVGIALEFSAMLAWQFSQVVLSFLPGCFKPMLYKLATRISASCGFQIQYNVYRLPFNIIMKTSSYPNPNEAQALRVVESFRDVDAPRLVDYVEAPDMTYVLMSRIQGVCAADIWESLTPSDKDKIVAELRMRLHVLQEQTENRHPTMSSAMETPIRDPRIPWLWEDDPRIIYSSREFFEQVWLGLDFPRHADTLRPAILPLVERQDVDTVFCHGDILPKNIMLPGGLEMWRSGSAGPLVLIDWEYAGWMPSPWEALKATWLTFEIEEDEDGWYGMMKEVFREDAAVLEADWLWRSTSGIPIV</sequence>
<name>A0ACB7IZI5_PLECO</name>
<protein>
    <submittedName>
        <fullName evidence="1">Uncharacterized protein</fullName>
    </submittedName>
</protein>
<organism evidence="1 2">
    <name type="scientific">Pleurotus cornucopiae</name>
    <name type="common">Cornucopia mushroom</name>
    <dbReference type="NCBI Taxonomy" id="5321"/>
    <lineage>
        <taxon>Eukaryota</taxon>
        <taxon>Fungi</taxon>
        <taxon>Dikarya</taxon>
        <taxon>Basidiomycota</taxon>
        <taxon>Agaricomycotina</taxon>
        <taxon>Agaricomycetes</taxon>
        <taxon>Agaricomycetidae</taxon>
        <taxon>Agaricales</taxon>
        <taxon>Pleurotineae</taxon>
        <taxon>Pleurotaceae</taxon>
        <taxon>Pleurotus</taxon>
    </lineage>
</organism>
<dbReference type="EMBL" id="WQMT02000004">
    <property type="protein sequence ID" value="KAG9223694.1"/>
    <property type="molecule type" value="Genomic_DNA"/>
</dbReference>
<proteinExistence type="predicted"/>
<accession>A0ACB7IZI5</accession>
<keyword evidence="2" id="KW-1185">Reference proteome</keyword>
<gene>
    <name evidence="1" type="ORF">CCMSSC00406_0004965</name>
</gene>
<evidence type="ECO:0000313" key="2">
    <source>
        <dbReference type="Proteomes" id="UP000824881"/>
    </source>
</evidence>
<dbReference type="Proteomes" id="UP000824881">
    <property type="component" value="Unassembled WGS sequence"/>
</dbReference>
<reference evidence="1 2" key="1">
    <citation type="journal article" date="2021" name="Appl. Environ. Microbiol.">
        <title>Genetic linkage and physical mapping for an oyster mushroom Pleurotus cornucopiae and QTL analysis for the trait cap color.</title>
        <authorList>
            <person name="Zhang Y."/>
            <person name="Gao W."/>
            <person name="Sonnenberg A."/>
            <person name="Chen Q."/>
            <person name="Zhang J."/>
            <person name="Huang C."/>
        </authorList>
    </citation>
    <scope>NUCLEOTIDE SEQUENCE [LARGE SCALE GENOMIC DNA]</scope>
    <source>
        <strain evidence="1">CCMSSC00406</strain>
    </source>
</reference>
<comment type="caution">
    <text evidence="1">The sequence shown here is derived from an EMBL/GenBank/DDBJ whole genome shotgun (WGS) entry which is preliminary data.</text>
</comment>
<evidence type="ECO:0000313" key="1">
    <source>
        <dbReference type="EMBL" id="KAG9223694.1"/>
    </source>
</evidence>